<dbReference type="AlphaFoldDB" id="L2GKI0"/>
<organism evidence="2 3">
    <name type="scientific">Vittaforma corneae (strain ATCC 50505)</name>
    <name type="common">Microsporidian parasite</name>
    <name type="synonym">Nosema corneum</name>
    <dbReference type="NCBI Taxonomy" id="993615"/>
    <lineage>
        <taxon>Eukaryota</taxon>
        <taxon>Fungi</taxon>
        <taxon>Fungi incertae sedis</taxon>
        <taxon>Microsporidia</taxon>
        <taxon>Nosematidae</taxon>
        <taxon>Vittaforma</taxon>
    </lineage>
</organism>
<dbReference type="GeneID" id="19882312"/>
<keyword evidence="3" id="KW-1185">Reference proteome</keyword>
<sequence>MADVKWIAKCLKDLAALGVLNTEKQSSDEYLKNKLVEKNANVSDNVRSFNVFLYPSATNCDKKSKDLRNCDLFTFANENKYIFREFQYTPATKNQPSSQQILTVNTVQDFKEGHYSCSFCYYKHRVLSLLERLQYAPLEIELPMAGANGTQTFFFVGLEMKKSKDDPTKYKVFMGFKYDYKDPKDSRAAVRKRYVLVSASLDSKVTYVELMPRENSEYDVDMKHVITSLPVDDLEVELFDLNSIYYTDENMNEINLGAERFDSFVQSFAVSVDVEGLFETVRPVVSKKLDECAKQAKKLEEQVGMIISQQTVEKKAAEIGIGDKGKENKEEQGQSLFFFSNKKVFASIAVATIVILFFYYALGRSSEQADRKERVALL</sequence>
<evidence type="ECO:0000313" key="2">
    <source>
        <dbReference type="EMBL" id="ELA41361.1"/>
    </source>
</evidence>
<evidence type="ECO:0000256" key="1">
    <source>
        <dbReference type="SAM" id="Phobius"/>
    </source>
</evidence>
<name>L2GKI0_VITCO</name>
<keyword evidence="1" id="KW-0812">Transmembrane</keyword>
<keyword evidence="1" id="KW-0472">Membrane</keyword>
<proteinExistence type="predicted"/>
<accession>L2GKI0</accession>
<feature type="transmembrane region" description="Helical" evidence="1">
    <location>
        <begin position="344"/>
        <end position="362"/>
    </location>
</feature>
<keyword evidence="1" id="KW-1133">Transmembrane helix</keyword>
<evidence type="ECO:0000313" key="3">
    <source>
        <dbReference type="Proteomes" id="UP000011082"/>
    </source>
</evidence>
<protein>
    <submittedName>
        <fullName evidence="2">Uncharacterized protein</fullName>
    </submittedName>
</protein>
<dbReference type="InParanoid" id="L2GKI0"/>
<dbReference type="RefSeq" id="XP_007605047.1">
    <property type="nucleotide sequence ID" value="XM_007604985.1"/>
</dbReference>
<dbReference type="EMBL" id="JH370145">
    <property type="protein sequence ID" value="ELA41361.1"/>
    <property type="molecule type" value="Genomic_DNA"/>
</dbReference>
<dbReference type="Proteomes" id="UP000011082">
    <property type="component" value="Unassembled WGS sequence"/>
</dbReference>
<dbReference type="VEuPathDB" id="MicrosporidiaDB:VICG_01602"/>
<gene>
    <name evidence="2" type="ORF">VICG_01602</name>
</gene>
<reference evidence="3" key="1">
    <citation type="submission" date="2011-05" db="EMBL/GenBank/DDBJ databases">
        <title>The genome sequence of Vittaforma corneae strain ATCC 50505.</title>
        <authorList>
            <consortium name="The Broad Institute Genome Sequencing Platform"/>
            <person name="Cuomo C."/>
            <person name="Didier E."/>
            <person name="Bowers L."/>
            <person name="Young S.K."/>
            <person name="Zeng Q."/>
            <person name="Gargeya S."/>
            <person name="Fitzgerald M."/>
            <person name="Haas B."/>
            <person name="Abouelleil A."/>
            <person name="Alvarado L."/>
            <person name="Arachchi H.M."/>
            <person name="Berlin A."/>
            <person name="Chapman S.B."/>
            <person name="Gearin G."/>
            <person name="Goldberg J."/>
            <person name="Griggs A."/>
            <person name="Gujja S."/>
            <person name="Hansen M."/>
            <person name="Heiman D."/>
            <person name="Howarth C."/>
            <person name="Larimer J."/>
            <person name="Lui A."/>
            <person name="MacDonald P.J.P."/>
            <person name="McCowen C."/>
            <person name="Montmayeur A."/>
            <person name="Murphy C."/>
            <person name="Neiman D."/>
            <person name="Pearson M."/>
            <person name="Priest M."/>
            <person name="Roberts A."/>
            <person name="Saif S."/>
            <person name="Shea T."/>
            <person name="Sisk P."/>
            <person name="Stolte C."/>
            <person name="Sykes S."/>
            <person name="Wortman J."/>
            <person name="Nusbaum C."/>
            <person name="Birren B."/>
        </authorList>
    </citation>
    <scope>NUCLEOTIDE SEQUENCE [LARGE SCALE GENOMIC DNA]</scope>
    <source>
        <strain evidence="3">ATCC 50505</strain>
    </source>
</reference>
<dbReference type="HOGENOM" id="CLU_731969_0_0_1"/>